<protein>
    <submittedName>
        <fullName evidence="1">Uncharacterized protein</fullName>
    </submittedName>
</protein>
<sequence>MLIRMYHRTFFWTHRSPTRSFVVLKILEATTKVRADVPRKERGKRLCFKCYRQNLAVRKINKELSYWKGFNKFALGIDEDRVDRLTKEFKKWH</sequence>
<dbReference type="Proteomes" id="UP000708208">
    <property type="component" value="Unassembled WGS sequence"/>
</dbReference>
<comment type="caution">
    <text evidence="1">The sequence shown here is derived from an EMBL/GenBank/DDBJ whole genome shotgun (WGS) entry which is preliminary data.</text>
</comment>
<name>A0A8J2KRY5_9HEXA</name>
<evidence type="ECO:0000313" key="1">
    <source>
        <dbReference type="EMBL" id="CAG7822632.1"/>
    </source>
</evidence>
<dbReference type="EMBL" id="CAJVCH010526952">
    <property type="protein sequence ID" value="CAG7822632.1"/>
    <property type="molecule type" value="Genomic_DNA"/>
</dbReference>
<accession>A0A8J2KRY5</accession>
<organism evidence="1 2">
    <name type="scientific">Allacma fusca</name>
    <dbReference type="NCBI Taxonomy" id="39272"/>
    <lineage>
        <taxon>Eukaryota</taxon>
        <taxon>Metazoa</taxon>
        <taxon>Ecdysozoa</taxon>
        <taxon>Arthropoda</taxon>
        <taxon>Hexapoda</taxon>
        <taxon>Collembola</taxon>
        <taxon>Symphypleona</taxon>
        <taxon>Sminthuridae</taxon>
        <taxon>Allacma</taxon>
    </lineage>
</organism>
<proteinExistence type="predicted"/>
<dbReference type="AlphaFoldDB" id="A0A8J2KRY5"/>
<reference evidence="1" key="1">
    <citation type="submission" date="2021-06" db="EMBL/GenBank/DDBJ databases">
        <authorList>
            <person name="Hodson N. C."/>
            <person name="Mongue J. A."/>
            <person name="Jaron S. K."/>
        </authorList>
    </citation>
    <scope>NUCLEOTIDE SEQUENCE</scope>
</reference>
<gene>
    <name evidence="1" type="ORF">AFUS01_LOCUS32893</name>
</gene>
<evidence type="ECO:0000313" key="2">
    <source>
        <dbReference type="Proteomes" id="UP000708208"/>
    </source>
</evidence>
<keyword evidence="2" id="KW-1185">Reference proteome</keyword>